<evidence type="ECO:0000313" key="2">
    <source>
        <dbReference type="Proteomes" id="UP000596742"/>
    </source>
</evidence>
<dbReference type="EMBL" id="UYJE01002032">
    <property type="protein sequence ID" value="VDI07308.1"/>
    <property type="molecule type" value="Genomic_DNA"/>
</dbReference>
<protein>
    <submittedName>
        <fullName evidence="1">Uncharacterized protein</fullName>
    </submittedName>
</protein>
<gene>
    <name evidence="1" type="ORF">MGAL_10B039018</name>
</gene>
<dbReference type="AlphaFoldDB" id="A0A8B6CMY2"/>
<dbReference type="Proteomes" id="UP000596742">
    <property type="component" value="Unassembled WGS sequence"/>
</dbReference>
<proteinExistence type="predicted"/>
<accession>A0A8B6CMY2</accession>
<organism evidence="1 2">
    <name type="scientific">Mytilus galloprovincialis</name>
    <name type="common">Mediterranean mussel</name>
    <dbReference type="NCBI Taxonomy" id="29158"/>
    <lineage>
        <taxon>Eukaryota</taxon>
        <taxon>Metazoa</taxon>
        <taxon>Spiralia</taxon>
        <taxon>Lophotrochozoa</taxon>
        <taxon>Mollusca</taxon>
        <taxon>Bivalvia</taxon>
        <taxon>Autobranchia</taxon>
        <taxon>Pteriomorphia</taxon>
        <taxon>Mytilida</taxon>
        <taxon>Mytiloidea</taxon>
        <taxon>Mytilidae</taxon>
        <taxon>Mytilinae</taxon>
        <taxon>Mytilus</taxon>
    </lineage>
</organism>
<keyword evidence="2" id="KW-1185">Reference proteome</keyword>
<dbReference type="OrthoDB" id="8123539at2759"/>
<sequence length="320" mass="38079">MEKLHFKKKAEEGKWIKYSSKQICSKNNVNDQAIYLNNVGNHYEVVLSVLPGGKEEVTLNSKESAKKQNQSGAEKDQMNLNYELSHEGTMKRKYEQHELTVPKKVLKREKNSFGLIVEEKYLLERSRKEPGVCEPPEIEEGFTKSEKEKMKYQWDPQFRFNKLEKKKMRYKQDKSYKEGLIQTGKEKYMNDAKYRQYIQQASKDKYISDQKYRESKKIGSIQKYANDEEHKRKVKQASIQKYADDDEFKREVKQASIQKYADDDEFKRKLKDQMLTRRQNKYADDDISKGKSNRQHNKICCKMIDFKRKSNSKAHTEIML</sequence>
<comment type="caution">
    <text evidence="1">The sequence shown here is derived from an EMBL/GenBank/DDBJ whole genome shotgun (WGS) entry which is preliminary data.</text>
</comment>
<name>A0A8B6CMY2_MYTGA</name>
<reference evidence="1" key="1">
    <citation type="submission" date="2018-11" db="EMBL/GenBank/DDBJ databases">
        <authorList>
            <person name="Alioto T."/>
            <person name="Alioto T."/>
        </authorList>
    </citation>
    <scope>NUCLEOTIDE SEQUENCE</scope>
</reference>
<evidence type="ECO:0000313" key="1">
    <source>
        <dbReference type="EMBL" id="VDI07308.1"/>
    </source>
</evidence>